<feature type="compositionally biased region" description="Basic and acidic residues" evidence="1">
    <location>
        <begin position="68"/>
        <end position="95"/>
    </location>
</feature>
<evidence type="ECO:0000256" key="1">
    <source>
        <dbReference type="SAM" id="MobiDB-lite"/>
    </source>
</evidence>
<reference evidence="2 3" key="1">
    <citation type="submission" date="2024-04" db="EMBL/GenBank/DDBJ databases">
        <authorList>
            <person name="Fracassetti M."/>
        </authorList>
    </citation>
    <scope>NUCLEOTIDE SEQUENCE [LARGE SCALE GENOMIC DNA]</scope>
</reference>
<feature type="compositionally biased region" description="Polar residues" evidence="1">
    <location>
        <begin position="50"/>
        <end position="66"/>
    </location>
</feature>
<feature type="region of interest" description="Disordered" evidence="1">
    <location>
        <begin position="32"/>
        <end position="95"/>
    </location>
</feature>
<organism evidence="2 3">
    <name type="scientific">Linum trigynum</name>
    <dbReference type="NCBI Taxonomy" id="586398"/>
    <lineage>
        <taxon>Eukaryota</taxon>
        <taxon>Viridiplantae</taxon>
        <taxon>Streptophyta</taxon>
        <taxon>Embryophyta</taxon>
        <taxon>Tracheophyta</taxon>
        <taxon>Spermatophyta</taxon>
        <taxon>Magnoliopsida</taxon>
        <taxon>eudicotyledons</taxon>
        <taxon>Gunneridae</taxon>
        <taxon>Pentapetalae</taxon>
        <taxon>rosids</taxon>
        <taxon>fabids</taxon>
        <taxon>Malpighiales</taxon>
        <taxon>Linaceae</taxon>
        <taxon>Linum</taxon>
    </lineage>
</organism>
<sequence>MARKYFAVGKRVRSWTDGTLIPLRQTARLCESERGGLPTTSWDYLASGERVQSGTDGKSDESTSGGKHTGDDKADRQQNTDGQSRKYRDDRTSIE</sequence>
<dbReference type="AlphaFoldDB" id="A0AAV2GQF5"/>
<name>A0AAV2GQF5_9ROSI</name>
<dbReference type="Proteomes" id="UP001497516">
    <property type="component" value="Chromosome 9"/>
</dbReference>
<dbReference type="EMBL" id="OZ034822">
    <property type="protein sequence ID" value="CAL1412492.1"/>
    <property type="molecule type" value="Genomic_DNA"/>
</dbReference>
<keyword evidence="3" id="KW-1185">Reference proteome</keyword>
<protein>
    <submittedName>
        <fullName evidence="2">Uncharacterized protein</fullName>
    </submittedName>
</protein>
<proteinExistence type="predicted"/>
<gene>
    <name evidence="2" type="ORF">LTRI10_LOCUS51782</name>
</gene>
<evidence type="ECO:0000313" key="2">
    <source>
        <dbReference type="EMBL" id="CAL1412492.1"/>
    </source>
</evidence>
<accession>A0AAV2GQF5</accession>
<evidence type="ECO:0000313" key="3">
    <source>
        <dbReference type="Proteomes" id="UP001497516"/>
    </source>
</evidence>